<dbReference type="GO" id="GO:0005509">
    <property type="term" value="F:calcium ion binding"/>
    <property type="evidence" value="ECO:0007669"/>
    <property type="project" value="InterPro"/>
</dbReference>
<dbReference type="EMBL" id="JANBUH010000072">
    <property type="protein sequence ID" value="KAJ2755233.1"/>
    <property type="molecule type" value="Genomic_DNA"/>
</dbReference>
<dbReference type="PROSITE" id="PS00018">
    <property type="entry name" value="EF_HAND_1"/>
    <property type="match status" value="2"/>
</dbReference>
<evidence type="ECO:0000313" key="6">
    <source>
        <dbReference type="Proteomes" id="UP001140011"/>
    </source>
</evidence>
<proteinExistence type="predicted"/>
<organism evidence="5 6">
    <name type="scientific">Coemansia pectinata</name>
    <dbReference type="NCBI Taxonomy" id="1052879"/>
    <lineage>
        <taxon>Eukaryota</taxon>
        <taxon>Fungi</taxon>
        <taxon>Fungi incertae sedis</taxon>
        <taxon>Zoopagomycota</taxon>
        <taxon>Kickxellomycotina</taxon>
        <taxon>Kickxellomycetes</taxon>
        <taxon>Kickxellales</taxon>
        <taxon>Kickxellaceae</taxon>
        <taxon>Coemansia</taxon>
    </lineage>
</organism>
<dbReference type="Pfam" id="PF13499">
    <property type="entry name" value="EF-hand_7"/>
    <property type="match status" value="2"/>
</dbReference>
<feature type="domain" description="EF-hand" evidence="4">
    <location>
        <begin position="100"/>
        <end position="135"/>
    </location>
</feature>
<evidence type="ECO:0000256" key="2">
    <source>
        <dbReference type="ARBA" id="ARBA00022737"/>
    </source>
</evidence>
<dbReference type="PANTHER" id="PTHR23048">
    <property type="entry name" value="MYOSIN LIGHT CHAIN 1, 3"/>
    <property type="match status" value="1"/>
</dbReference>
<dbReference type="InterPro" id="IPR011992">
    <property type="entry name" value="EF-hand-dom_pair"/>
</dbReference>
<dbReference type="SMART" id="SM00054">
    <property type="entry name" value="EFh"/>
    <property type="match status" value="3"/>
</dbReference>
<dbReference type="InterPro" id="IPR002048">
    <property type="entry name" value="EF_hand_dom"/>
</dbReference>
<comment type="caution">
    <text evidence="5">The sequence shown here is derived from an EMBL/GenBank/DDBJ whole genome shotgun (WGS) entry which is preliminary data.</text>
</comment>
<dbReference type="FunFam" id="1.10.238.10:FF:000003">
    <property type="entry name" value="Calmodulin A"/>
    <property type="match status" value="1"/>
</dbReference>
<dbReference type="CDD" id="cd00051">
    <property type="entry name" value="EFh"/>
    <property type="match status" value="1"/>
</dbReference>
<evidence type="ECO:0000256" key="3">
    <source>
        <dbReference type="ARBA" id="ARBA00022837"/>
    </source>
</evidence>
<dbReference type="InterPro" id="IPR050230">
    <property type="entry name" value="CALM/Myosin/TropC-like"/>
</dbReference>
<dbReference type="GO" id="GO:0016460">
    <property type="term" value="C:myosin II complex"/>
    <property type="evidence" value="ECO:0007669"/>
    <property type="project" value="TreeGrafter"/>
</dbReference>
<evidence type="ECO:0000313" key="5">
    <source>
        <dbReference type="EMBL" id="KAJ2755233.1"/>
    </source>
</evidence>
<dbReference type="AlphaFoldDB" id="A0A9W8H3I8"/>
<keyword evidence="2" id="KW-0677">Repeat</keyword>
<dbReference type="PANTHER" id="PTHR23048:SF48">
    <property type="entry name" value="CENTRIN 3"/>
    <property type="match status" value="1"/>
</dbReference>
<protein>
    <submittedName>
        <fullName evidence="5">Calcium-binding component of the spindle pole body (SPB) half-bridge</fullName>
    </submittedName>
</protein>
<feature type="domain" description="EF-hand" evidence="4">
    <location>
        <begin position="27"/>
        <end position="62"/>
    </location>
</feature>
<accession>A0A9W8H3I8</accession>
<dbReference type="InterPro" id="IPR018247">
    <property type="entry name" value="EF_Hand_1_Ca_BS"/>
</dbReference>
<dbReference type="SUPFAM" id="SSF47473">
    <property type="entry name" value="EF-hand"/>
    <property type="match status" value="1"/>
</dbReference>
<evidence type="ECO:0000256" key="1">
    <source>
        <dbReference type="ARBA" id="ARBA00022723"/>
    </source>
</evidence>
<sequence>MNAYSQYSSIQRNAPARAAPAPKVSDDILEEIQEAFTLFDTNKDGYIDYFELKVAMRALGFDLKKDEVLKILGRHGDDGGSKISTEGFVNVMSDMISKRDPLEEYKKAFKLIDENGTGGITVANLRRIARELGENIADDEIQAMIEEFDLDNDGSINEEEFIRIMVNGH</sequence>
<feature type="domain" description="EF-hand" evidence="4">
    <location>
        <begin position="136"/>
        <end position="169"/>
    </location>
</feature>
<reference evidence="5" key="1">
    <citation type="submission" date="2022-07" db="EMBL/GenBank/DDBJ databases">
        <title>Phylogenomic reconstructions and comparative analyses of Kickxellomycotina fungi.</title>
        <authorList>
            <person name="Reynolds N.K."/>
            <person name="Stajich J.E."/>
            <person name="Barry K."/>
            <person name="Grigoriev I.V."/>
            <person name="Crous P."/>
            <person name="Smith M.E."/>
        </authorList>
    </citation>
    <scope>NUCLEOTIDE SEQUENCE</scope>
    <source>
        <strain evidence="5">BCRC 34297</strain>
    </source>
</reference>
<dbReference type="OrthoDB" id="26525at2759"/>
<gene>
    <name evidence="5" type="primary">CDC31</name>
    <name evidence="5" type="ORF">GGI19_001805</name>
</gene>
<dbReference type="Proteomes" id="UP001140011">
    <property type="component" value="Unassembled WGS sequence"/>
</dbReference>
<keyword evidence="6" id="KW-1185">Reference proteome</keyword>
<dbReference type="PROSITE" id="PS50222">
    <property type="entry name" value="EF_HAND_2"/>
    <property type="match status" value="3"/>
</dbReference>
<dbReference type="Gene3D" id="1.10.238.10">
    <property type="entry name" value="EF-hand"/>
    <property type="match status" value="2"/>
</dbReference>
<name>A0A9W8H3I8_9FUNG</name>
<keyword evidence="1" id="KW-0479">Metal-binding</keyword>
<keyword evidence="3" id="KW-0106">Calcium</keyword>
<evidence type="ECO:0000259" key="4">
    <source>
        <dbReference type="PROSITE" id="PS50222"/>
    </source>
</evidence>